<dbReference type="EMBL" id="MN586046">
    <property type="protein sequence ID" value="QGJ95786.1"/>
    <property type="molecule type" value="Genomic_DNA"/>
</dbReference>
<proteinExistence type="predicted"/>
<protein>
    <submittedName>
        <fullName evidence="2">Uncharacterized protein</fullName>
    </submittedName>
</protein>
<name>A0A649VTI7_9CAUD</name>
<reference evidence="2 3" key="1">
    <citation type="submission" date="2019-10" db="EMBL/GenBank/DDBJ databases">
        <authorList>
            <person name="Mahalingam V.A."/>
            <person name="Garlena R.A."/>
            <person name="Russell D.A."/>
            <person name="Pope W.H."/>
            <person name="Jacobs-Sera D."/>
            <person name="Hatfull G.F."/>
        </authorList>
    </citation>
    <scope>NUCLEOTIDE SEQUENCE [LARGE SCALE GENOMIC DNA]</scope>
</reference>
<feature type="region of interest" description="Disordered" evidence="1">
    <location>
        <begin position="1"/>
        <end position="21"/>
    </location>
</feature>
<dbReference type="Proteomes" id="UP000424704">
    <property type="component" value="Segment"/>
</dbReference>
<sequence length="52" mass="4962">MGGGGLTCPPRSTPWPPSPSRLCAAGAGGSWCTPTVTSGAPGPAGAVARTPR</sequence>
<organism evidence="2 3">
    <name type="scientific">Mycobacterium phage Tinciduntsolum</name>
    <dbReference type="NCBI Taxonomy" id="2656609"/>
    <lineage>
        <taxon>Viruses</taxon>
        <taxon>Duplodnaviria</taxon>
        <taxon>Heunggongvirae</taxon>
        <taxon>Uroviricota</taxon>
        <taxon>Caudoviricetes</taxon>
        <taxon>Bclasvirinae</taxon>
        <taxon>Rosebushvirus</taxon>
        <taxon>Rosebushvirus rosebush</taxon>
    </lineage>
</organism>
<evidence type="ECO:0000313" key="2">
    <source>
        <dbReference type="EMBL" id="QGJ95786.1"/>
    </source>
</evidence>
<gene>
    <name evidence="2" type="primary">81</name>
    <name evidence="2" type="ORF">SEA_TINCIDUNTSOLUM_81</name>
</gene>
<accession>A0A649VTI7</accession>
<evidence type="ECO:0000256" key="1">
    <source>
        <dbReference type="SAM" id="MobiDB-lite"/>
    </source>
</evidence>
<evidence type="ECO:0000313" key="3">
    <source>
        <dbReference type="Proteomes" id="UP000424704"/>
    </source>
</evidence>